<comment type="caution">
    <text evidence="2">The sequence shown here is derived from an EMBL/GenBank/DDBJ whole genome shotgun (WGS) entry which is preliminary data.</text>
</comment>
<feature type="transmembrane region" description="Helical" evidence="1">
    <location>
        <begin position="149"/>
        <end position="171"/>
    </location>
</feature>
<accession>A0A1F4RAX0</accession>
<organism evidence="2 3">
    <name type="scientific">candidate division WOR-1 bacterium RIFCSPLOWO2_02_FULL_46_20</name>
    <dbReference type="NCBI Taxonomy" id="1802567"/>
    <lineage>
        <taxon>Bacteria</taxon>
        <taxon>Bacillati</taxon>
        <taxon>Saganbacteria</taxon>
    </lineage>
</organism>
<keyword evidence="1" id="KW-0472">Membrane</keyword>
<dbReference type="EMBL" id="METP01000046">
    <property type="protein sequence ID" value="OGC05307.1"/>
    <property type="molecule type" value="Genomic_DNA"/>
</dbReference>
<keyword evidence="1" id="KW-0812">Transmembrane</keyword>
<evidence type="ECO:0000256" key="1">
    <source>
        <dbReference type="SAM" id="Phobius"/>
    </source>
</evidence>
<evidence type="ECO:0000313" key="2">
    <source>
        <dbReference type="EMBL" id="OGC05307.1"/>
    </source>
</evidence>
<dbReference type="AlphaFoldDB" id="A0A1F4RAX0"/>
<name>A0A1F4RAX0_UNCSA</name>
<evidence type="ECO:0000313" key="3">
    <source>
        <dbReference type="Proteomes" id="UP000176938"/>
    </source>
</evidence>
<feature type="transmembrane region" description="Helical" evidence="1">
    <location>
        <begin position="6"/>
        <end position="23"/>
    </location>
</feature>
<dbReference type="Proteomes" id="UP000176938">
    <property type="component" value="Unassembled WGS sequence"/>
</dbReference>
<proteinExistence type="predicted"/>
<protein>
    <submittedName>
        <fullName evidence="2">Uncharacterized protein</fullName>
    </submittedName>
</protein>
<reference evidence="2 3" key="1">
    <citation type="journal article" date="2016" name="Nat. Commun.">
        <title>Thousands of microbial genomes shed light on interconnected biogeochemical processes in an aquifer system.</title>
        <authorList>
            <person name="Anantharaman K."/>
            <person name="Brown C.T."/>
            <person name="Hug L.A."/>
            <person name="Sharon I."/>
            <person name="Castelle C.J."/>
            <person name="Probst A.J."/>
            <person name="Thomas B.C."/>
            <person name="Singh A."/>
            <person name="Wilkins M.J."/>
            <person name="Karaoz U."/>
            <person name="Brodie E.L."/>
            <person name="Williams K.H."/>
            <person name="Hubbard S.S."/>
            <person name="Banfield J.F."/>
        </authorList>
    </citation>
    <scope>NUCLEOTIDE SEQUENCE [LARGE SCALE GENOMIC DNA]</scope>
</reference>
<sequence>MQQILISLLVGILLGLFIFFFISQARQRQQLAKAEPTRFSEKEAEGLLGQAGYRILDKQFKETIITNIDGKDHVGYLLADYTVQRDKDKFVVVIKTGEGEGDPNEPVFRRKLMEYRLAFKDYGILVLDVGRGELHEVHFRFPHERNIDFFFRFLTALFIVFGVIGIIWLLISLKLF</sequence>
<gene>
    <name evidence="2" type="ORF">A3H38_02575</name>
</gene>
<keyword evidence="1" id="KW-1133">Transmembrane helix</keyword>